<evidence type="ECO:0000256" key="1">
    <source>
        <dbReference type="ARBA" id="ARBA00004123"/>
    </source>
</evidence>
<dbReference type="GO" id="GO:0003677">
    <property type="term" value="F:DNA binding"/>
    <property type="evidence" value="ECO:0007669"/>
    <property type="project" value="InterPro"/>
</dbReference>
<dbReference type="Proteomes" id="UP000700596">
    <property type="component" value="Unassembled WGS sequence"/>
</dbReference>
<evidence type="ECO:0000256" key="3">
    <source>
        <dbReference type="ARBA" id="ARBA00023242"/>
    </source>
</evidence>
<dbReference type="InterPro" id="IPR050613">
    <property type="entry name" value="Sec_Metabolite_Reg"/>
</dbReference>
<dbReference type="GO" id="GO:0000981">
    <property type="term" value="F:DNA-binding transcription factor activity, RNA polymerase II-specific"/>
    <property type="evidence" value="ECO:0007669"/>
    <property type="project" value="InterPro"/>
</dbReference>
<keyword evidence="7" id="KW-1185">Reference proteome</keyword>
<feature type="compositionally biased region" description="Polar residues" evidence="4">
    <location>
        <begin position="75"/>
        <end position="98"/>
    </location>
</feature>
<dbReference type="PROSITE" id="PS00463">
    <property type="entry name" value="ZN2_CY6_FUNGAL_1"/>
    <property type="match status" value="1"/>
</dbReference>
<dbReference type="InterPro" id="IPR001138">
    <property type="entry name" value="Zn2Cys6_DnaBD"/>
</dbReference>
<dbReference type="CDD" id="cd12148">
    <property type="entry name" value="fungal_TF_MHR"/>
    <property type="match status" value="1"/>
</dbReference>
<dbReference type="GO" id="GO:0005634">
    <property type="term" value="C:nucleus"/>
    <property type="evidence" value="ECO:0007669"/>
    <property type="project" value="UniProtKB-SubCell"/>
</dbReference>
<dbReference type="SMART" id="SM00066">
    <property type="entry name" value="GAL4"/>
    <property type="match status" value="1"/>
</dbReference>
<name>A0A9P9ITP0_9PLEO</name>
<dbReference type="Pfam" id="PF04082">
    <property type="entry name" value="Fungal_trans"/>
    <property type="match status" value="1"/>
</dbReference>
<proteinExistence type="predicted"/>
<comment type="subcellular location">
    <subcellularLocation>
        <location evidence="1">Nucleus</location>
    </subcellularLocation>
</comment>
<reference evidence="6" key="1">
    <citation type="journal article" date="2021" name="Nat. Commun.">
        <title>Genetic determinants of endophytism in the Arabidopsis root mycobiome.</title>
        <authorList>
            <person name="Mesny F."/>
            <person name="Miyauchi S."/>
            <person name="Thiergart T."/>
            <person name="Pickel B."/>
            <person name="Atanasova L."/>
            <person name="Karlsson M."/>
            <person name="Huettel B."/>
            <person name="Barry K.W."/>
            <person name="Haridas S."/>
            <person name="Chen C."/>
            <person name="Bauer D."/>
            <person name="Andreopoulos W."/>
            <person name="Pangilinan J."/>
            <person name="LaButti K."/>
            <person name="Riley R."/>
            <person name="Lipzen A."/>
            <person name="Clum A."/>
            <person name="Drula E."/>
            <person name="Henrissat B."/>
            <person name="Kohler A."/>
            <person name="Grigoriev I.V."/>
            <person name="Martin F.M."/>
            <person name="Hacquard S."/>
        </authorList>
    </citation>
    <scope>NUCLEOTIDE SEQUENCE</scope>
    <source>
        <strain evidence="6">MPI-CAGE-CH-0243</strain>
    </source>
</reference>
<organism evidence="6 7">
    <name type="scientific">Dendryphion nanum</name>
    <dbReference type="NCBI Taxonomy" id="256645"/>
    <lineage>
        <taxon>Eukaryota</taxon>
        <taxon>Fungi</taxon>
        <taxon>Dikarya</taxon>
        <taxon>Ascomycota</taxon>
        <taxon>Pezizomycotina</taxon>
        <taxon>Dothideomycetes</taxon>
        <taxon>Pleosporomycetidae</taxon>
        <taxon>Pleosporales</taxon>
        <taxon>Torulaceae</taxon>
        <taxon>Dendryphion</taxon>
    </lineage>
</organism>
<evidence type="ECO:0000256" key="4">
    <source>
        <dbReference type="SAM" id="MobiDB-lite"/>
    </source>
</evidence>
<gene>
    <name evidence="6" type="ORF">B0J11DRAFT_254779</name>
</gene>
<dbReference type="GO" id="GO:0006351">
    <property type="term" value="P:DNA-templated transcription"/>
    <property type="evidence" value="ECO:0007669"/>
    <property type="project" value="InterPro"/>
</dbReference>
<dbReference type="CDD" id="cd00067">
    <property type="entry name" value="GAL4"/>
    <property type="match status" value="1"/>
</dbReference>
<feature type="domain" description="Zn(2)-C6 fungal-type" evidence="5">
    <location>
        <begin position="31"/>
        <end position="60"/>
    </location>
</feature>
<dbReference type="Pfam" id="PF00172">
    <property type="entry name" value="Zn_clus"/>
    <property type="match status" value="1"/>
</dbReference>
<dbReference type="PANTHER" id="PTHR31001">
    <property type="entry name" value="UNCHARACTERIZED TRANSCRIPTIONAL REGULATORY PROTEIN"/>
    <property type="match status" value="1"/>
</dbReference>
<dbReference type="AlphaFoldDB" id="A0A9P9ITP0"/>
<evidence type="ECO:0000259" key="5">
    <source>
        <dbReference type="PROSITE" id="PS50048"/>
    </source>
</evidence>
<evidence type="ECO:0000313" key="7">
    <source>
        <dbReference type="Proteomes" id="UP000700596"/>
    </source>
</evidence>
<keyword evidence="2" id="KW-0479">Metal-binding</keyword>
<dbReference type="OrthoDB" id="4898680at2759"/>
<dbReference type="EMBL" id="JAGMWT010000004">
    <property type="protein sequence ID" value="KAH7130564.1"/>
    <property type="molecule type" value="Genomic_DNA"/>
</dbReference>
<evidence type="ECO:0000313" key="6">
    <source>
        <dbReference type="EMBL" id="KAH7130564.1"/>
    </source>
</evidence>
<evidence type="ECO:0000256" key="2">
    <source>
        <dbReference type="ARBA" id="ARBA00022723"/>
    </source>
</evidence>
<keyword evidence="3" id="KW-0539">Nucleus</keyword>
<dbReference type="SUPFAM" id="SSF57701">
    <property type="entry name" value="Zn2/Cys6 DNA-binding domain"/>
    <property type="match status" value="1"/>
</dbReference>
<accession>A0A9P9ITP0</accession>
<dbReference type="InterPro" id="IPR036864">
    <property type="entry name" value="Zn2-C6_fun-type_DNA-bd_sf"/>
</dbReference>
<comment type="caution">
    <text evidence="6">The sequence shown here is derived from an EMBL/GenBank/DDBJ whole genome shotgun (WGS) entry which is preliminary data.</text>
</comment>
<dbReference type="Gene3D" id="4.10.240.10">
    <property type="entry name" value="Zn(2)-C6 fungal-type DNA-binding domain"/>
    <property type="match status" value="1"/>
</dbReference>
<dbReference type="PROSITE" id="PS50048">
    <property type="entry name" value="ZN2_CY6_FUNGAL_2"/>
    <property type="match status" value="1"/>
</dbReference>
<feature type="region of interest" description="Disordered" evidence="4">
    <location>
        <begin position="63"/>
        <end position="123"/>
    </location>
</feature>
<sequence length="740" mass="83302">MTGIGFPARLRVSHQNRRLNQNYRRNGKLQACEPCRKGKIRCDHQIPCSRCARRQLQCIYHPAPLTKQSPPTPEATDSSPSTSIIASQEPSYDQTSTLRFPPFESNPVGNHRPPRASSLPAQPSLHPGPLCMEDFRRPFPDNAATGDSIRFQQTEAFISHSAILAENESSIGIQPLPLDVPLSSNKIPQSHIDKGAAILALLKDLPTYDKYIEKLFGFMGGVIVIESMVTVWSTQLWSTWRKIIEAQKTEGLRKMSEKLWENTTKPLSRLLNRNTRPVDFVASITGEGLRWEVVGIIMTLVGFLGESLTDGDPIFCSHNDPPVDRAALVLKVFTAADVCVGFCKDFDIMNDVFLWLLHEYTILSCFLHARGSYSNYQCSGYLYQALVAFGLHQEIKVDDNTPFFITELRKRLFVCAYENDKYSSSFAGRPPRLTRYYCLIQIPLDLTDAQLMSDGLDLDRALANLDGEGWNQRGIIQRCTFTRIFATNALITEEILEISLGALSSEEIVRRAASIEIRVTQLLENVPEFLRLADRHTLDIKRAPIEILFLAYISLADLSHHFLLQRTLIKKVGADSSKLLAVSREMFDYILLLINHRDHFREFQMDVIQLLCMNGIPSAAVIAVELLHQEQNPSFASTIVTPLPRSETIQNLSVMVACLASIRPETGGSHITERGRRFLKKILDTILEPAGDRMTGRSSSIGDLVDPTLTTPLFQTGTDGEFVRWLESMEWDQDNFVPFS</sequence>
<dbReference type="InterPro" id="IPR007219">
    <property type="entry name" value="XnlR_reg_dom"/>
</dbReference>
<protein>
    <recommendedName>
        <fullName evidence="5">Zn(2)-C6 fungal-type domain-containing protein</fullName>
    </recommendedName>
</protein>
<dbReference type="PANTHER" id="PTHR31001:SF40">
    <property type="entry name" value="ZN(II)2CYS6 TRANSCRIPTION FACTOR (EUROFUNG)"/>
    <property type="match status" value="1"/>
</dbReference>
<dbReference type="GO" id="GO:0008270">
    <property type="term" value="F:zinc ion binding"/>
    <property type="evidence" value="ECO:0007669"/>
    <property type="project" value="InterPro"/>
</dbReference>